<proteinExistence type="inferred from homology"/>
<keyword evidence="6" id="KW-0812">Transmembrane</keyword>
<evidence type="ECO:0000259" key="7">
    <source>
        <dbReference type="Pfam" id="PF00156"/>
    </source>
</evidence>
<keyword evidence="3 8" id="KW-0328">Glycosyltransferase</keyword>
<protein>
    <recommendedName>
        <fullName evidence="2">orotate phosphoribosyltransferase</fullName>
        <ecNumber evidence="2">2.4.2.10</ecNumber>
    </recommendedName>
</protein>
<evidence type="ECO:0000256" key="2">
    <source>
        <dbReference type="ARBA" id="ARBA00011971"/>
    </source>
</evidence>
<keyword evidence="6" id="KW-0472">Membrane</keyword>
<dbReference type="InterPro" id="IPR029057">
    <property type="entry name" value="PRTase-like"/>
</dbReference>
<gene>
    <name evidence="8" type="ORF">GBAR_LOCUS24742</name>
</gene>
<name>A0AA35TAB2_GEOBA</name>
<dbReference type="InterPro" id="IPR000836">
    <property type="entry name" value="PRTase_dom"/>
</dbReference>
<dbReference type="GO" id="GO:0006222">
    <property type="term" value="P:UMP biosynthetic process"/>
    <property type="evidence" value="ECO:0007669"/>
    <property type="project" value="TreeGrafter"/>
</dbReference>
<dbReference type="GO" id="GO:0004588">
    <property type="term" value="F:orotate phosphoribosyltransferase activity"/>
    <property type="evidence" value="ECO:0007669"/>
    <property type="project" value="UniProtKB-EC"/>
</dbReference>
<dbReference type="InterPro" id="IPR004467">
    <property type="entry name" value="Or_phspho_trans_dom"/>
</dbReference>
<comment type="caution">
    <text evidence="8">The sequence shown here is derived from an EMBL/GenBank/DDBJ whole genome shotgun (WGS) entry which is preliminary data.</text>
</comment>
<evidence type="ECO:0000256" key="3">
    <source>
        <dbReference type="ARBA" id="ARBA00022676"/>
    </source>
</evidence>
<dbReference type="CDD" id="cd06223">
    <property type="entry name" value="PRTases_typeI"/>
    <property type="match status" value="1"/>
</dbReference>
<dbReference type="EMBL" id="CASHTH010003409">
    <property type="protein sequence ID" value="CAI8044640.1"/>
    <property type="molecule type" value="Genomic_DNA"/>
</dbReference>
<feature type="domain" description="Phosphoribosyltransferase" evidence="7">
    <location>
        <begin position="45"/>
        <end position="146"/>
    </location>
</feature>
<keyword evidence="9" id="KW-1185">Reference proteome</keyword>
<evidence type="ECO:0000256" key="6">
    <source>
        <dbReference type="SAM" id="Phobius"/>
    </source>
</evidence>
<accession>A0AA35TAB2</accession>
<keyword evidence="6" id="KW-1133">Transmembrane helix</keyword>
<dbReference type="PANTHER" id="PTHR19278">
    <property type="entry name" value="OROTATE PHOSPHORIBOSYLTRANSFERASE"/>
    <property type="match status" value="1"/>
</dbReference>
<evidence type="ECO:0000256" key="5">
    <source>
        <dbReference type="ARBA" id="ARBA00022975"/>
    </source>
</evidence>
<evidence type="ECO:0000313" key="8">
    <source>
        <dbReference type="EMBL" id="CAI8044640.1"/>
    </source>
</evidence>
<dbReference type="InterPro" id="IPR023031">
    <property type="entry name" value="OPRT"/>
</dbReference>
<dbReference type="GO" id="GO:0019856">
    <property type="term" value="P:pyrimidine nucleobase biosynthetic process"/>
    <property type="evidence" value="ECO:0007669"/>
    <property type="project" value="TreeGrafter"/>
</dbReference>
<dbReference type="Gene3D" id="3.40.50.2020">
    <property type="match status" value="1"/>
</dbReference>
<comment type="pathway">
    <text evidence="1">Pyrimidine metabolism; UMP biosynthesis via de novo pathway; UMP from orotate: step 1/2.</text>
</comment>
<keyword evidence="5" id="KW-0665">Pyrimidine biosynthesis</keyword>
<keyword evidence="4" id="KW-0808">Transferase</keyword>
<dbReference type="AlphaFoldDB" id="A0AA35TAB2"/>
<evidence type="ECO:0000313" key="9">
    <source>
        <dbReference type="Proteomes" id="UP001174909"/>
    </source>
</evidence>
<evidence type="ECO:0000256" key="1">
    <source>
        <dbReference type="ARBA" id="ARBA00004889"/>
    </source>
</evidence>
<reference evidence="8" key="1">
    <citation type="submission" date="2023-03" db="EMBL/GenBank/DDBJ databases">
        <authorList>
            <person name="Steffen K."/>
            <person name="Cardenas P."/>
        </authorList>
    </citation>
    <scope>NUCLEOTIDE SEQUENCE</scope>
</reference>
<feature type="transmembrane region" description="Helical" evidence="6">
    <location>
        <begin position="44"/>
        <end position="65"/>
    </location>
</feature>
<dbReference type="SUPFAM" id="SSF53271">
    <property type="entry name" value="PRTase-like"/>
    <property type="match status" value="1"/>
</dbReference>
<sequence>MFGEFTLSSGKKSDYYFDSKKLTMEPAGARFVARHLVDYLDAEGIGYVGGVAYGAIPIVSQVVMLSGMREDKPIRAFYHRKESKEHGTAATAEGQFPPKGEPVAIVEDVVTTGGSLLASIQDAEEKGYNVTHALTLVDADEGQAVWR</sequence>
<dbReference type="Pfam" id="PF00156">
    <property type="entry name" value="Pribosyltran"/>
    <property type="match status" value="1"/>
</dbReference>
<dbReference type="NCBIfam" id="TIGR00336">
    <property type="entry name" value="pyrE"/>
    <property type="match status" value="1"/>
</dbReference>
<dbReference type="PANTHER" id="PTHR19278:SF9">
    <property type="entry name" value="URIDINE 5'-MONOPHOSPHATE SYNTHASE"/>
    <property type="match status" value="1"/>
</dbReference>
<dbReference type="HAMAP" id="MF_01208">
    <property type="entry name" value="PyrE"/>
    <property type="match status" value="1"/>
</dbReference>
<evidence type="ECO:0000256" key="4">
    <source>
        <dbReference type="ARBA" id="ARBA00022679"/>
    </source>
</evidence>
<dbReference type="Proteomes" id="UP001174909">
    <property type="component" value="Unassembled WGS sequence"/>
</dbReference>
<dbReference type="EC" id="2.4.2.10" evidence="2"/>
<organism evidence="8 9">
    <name type="scientific">Geodia barretti</name>
    <name type="common">Barrett's horny sponge</name>
    <dbReference type="NCBI Taxonomy" id="519541"/>
    <lineage>
        <taxon>Eukaryota</taxon>
        <taxon>Metazoa</taxon>
        <taxon>Porifera</taxon>
        <taxon>Demospongiae</taxon>
        <taxon>Heteroscleromorpha</taxon>
        <taxon>Tetractinellida</taxon>
        <taxon>Astrophorina</taxon>
        <taxon>Geodiidae</taxon>
        <taxon>Geodia</taxon>
    </lineage>
</organism>